<name>A0ABW5NUU6_9FLAO</name>
<comment type="caution">
    <text evidence="1">The sequence shown here is derived from an EMBL/GenBank/DDBJ whole genome shotgun (WGS) entry which is preliminary data.</text>
</comment>
<dbReference type="Gene3D" id="3.40.50.300">
    <property type="entry name" value="P-loop containing nucleotide triphosphate hydrolases"/>
    <property type="match status" value="1"/>
</dbReference>
<evidence type="ECO:0000313" key="1">
    <source>
        <dbReference type="EMBL" id="MFD2602751.1"/>
    </source>
</evidence>
<sequence length="789" mass="92108">MENIFNKIGYTLSRKSNSTNDSVLDVLCIKNPDGSIRWVWNANNKKPLFLKFYNVGNKRAKLFAFMIKMVFALRLQKLIFSRTRYFYNKETITLFDCNDAWALFTGTVGPNNKAILYTNNSFFKIATTNNAQELIKKENRILSNNAFSNFRVPKSKQISDDIIQLSDVTENGIRTGKIGNGHLKALDEMNFPNDQIVKINSWKLFNDLRKDFSTIKDERIPKNLMRKINILIDGLDPEEVVGVSLSHGDFTSWNMYESDGKIALYDWELATYDRPKGFDYFHYLIQQGVMVDRKCWKDIYEDIKDQCSGDFCNTAFGYDLEIVNRYLKFYLLINCMNYLKVYASQPNWHIQINWLFEVWNEALNMFLTENKSSRQLMIMDLFDHIQNENYAAVKFLNGYPENLSVNSDIDLIVENDLNDKLIHFFEKHSLVTKMVSKPKSFMNTIQLILSEGSFLSIDLIWQPKRRNVVFMEVKKVLKNAYMNNFGVRTTSVSDTMQYISGFYSLNNAEIPEKFKVYEEAAVDMNKKNDSIVNEYFQDYVKDKKALMRKLRKIKENRGLNAVKNMVLYFYDTLTSFRRRGFVVTFSGVDGAGKSTVIENVAQLIEKQLRLPVVVLRHRPSILPIISVIFKGREEAKRIVESSLPRKGNNTSFLSSLLRFSYYYTDYFIGQFLVYIKYTLRGYVVIYDRYYFDFIGDAKRSNVVLPKGLSFFGYRFLLKPKFNFFLFADTQTILERKKELDESAIKELTNNYGSLFGKLGKQSKSEVYEVIENNDLNITLNHVLLTIKSH</sequence>
<evidence type="ECO:0008006" key="3">
    <source>
        <dbReference type="Google" id="ProtNLM"/>
    </source>
</evidence>
<dbReference type="InterPro" id="IPR011009">
    <property type="entry name" value="Kinase-like_dom_sf"/>
</dbReference>
<gene>
    <name evidence="1" type="ORF">ACFSR3_11840</name>
</gene>
<dbReference type="RefSeq" id="WP_379821186.1">
    <property type="nucleotide sequence ID" value="NZ_JBHUMD010000026.1"/>
</dbReference>
<evidence type="ECO:0000313" key="2">
    <source>
        <dbReference type="Proteomes" id="UP001597480"/>
    </source>
</evidence>
<dbReference type="Proteomes" id="UP001597480">
    <property type="component" value="Unassembled WGS sequence"/>
</dbReference>
<organism evidence="1 2">
    <name type="scientific">Flavobacterium suzhouense</name>
    <dbReference type="NCBI Taxonomy" id="1529638"/>
    <lineage>
        <taxon>Bacteria</taxon>
        <taxon>Pseudomonadati</taxon>
        <taxon>Bacteroidota</taxon>
        <taxon>Flavobacteriia</taxon>
        <taxon>Flavobacteriales</taxon>
        <taxon>Flavobacteriaceae</taxon>
        <taxon>Flavobacterium</taxon>
    </lineage>
</organism>
<dbReference type="SUPFAM" id="SSF52540">
    <property type="entry name" value="P-loop containing nucleoside triphosphate hydrolases"/>
    <property type="match status" value="1"/>
</dbReference>
<protein>
    <recommendedName>
        <fullName evidence="3">Thymidylate kinase</fullName>
    </recommendedName>
</protein>
<accession>A0ABW5NUU6</accession>
<reference evidence="2" key="1">
    <citation type="journal article" date="2019" name="Int. J. Syst. Evol. Microbiol.">
        <title>The Global Catalogue of Microorganisms (GCM) 10K type strain sequencing project: providing services to taxonomists for standard genome sequencing and annotation.</title>
        <authorList>
            <consortium name="The Broad Institute Genomics Platform"/>
            <consortium name="The Broad Institute Genome Sequencing Center for Infectious Disease"/>
            <person name="Wu L."/>
            <person name="Ma J."/>
        </authorList>
    </citation>
    <scope>NUCLEOTIDE SEQUENCE [LARGE SCALE GENOMIC DNA]</scope>
    <source>
        <strain evidence="2">KCTC 42107</strain>
    </source>
</reference>
<dbReference type="EMBL" id="JBHUMD010000026">
    <property type="protein sequence ID" value="MFD2602751.1"/>
    <property type="molecule type" value="Genomic_DNA"/>
</dbReference>
<keyword evidence="2" id="KW-1185">Reference proteome</keyword>
<dbReference type="InterPro" id="IPR027417">
    <property type="entry name" value="P-loop_NTPase"/>
</dbReference>
<dbReference type="SUPFAM" id="SSF56112">
    <property type="entry name" value="Protein kinase-like (PK-like)"/>
    <property type="match status" value="1"/>
</dbReference>
<proteinExistence type="predicted"/>